<protein>
    <submittedName>
        <fullName evidence="2">Uncharacterized protein</fullName>
    </submittedName>
</protein>
<feature type="transmembrane region" description="Helical" evidence="1">
    <location>
        <begin position="131"/>
        <end position="153"/>
    </location>
</feature>
<dbReference type="EMBL" id="LYPA01000031">
    <property type="protein sequence ID" value="OBR67816.1"/>
    <property type="molecule type" value="Genomic_DNA"/>
</dbReference>
<keyword evidence="1" id="KW-0472">Membrane</keyword>
<feature type="transmembrane region" description="Helical" evidence="1">
    <location>
        <begin position="85"/>
        <end position="110"/>
    </location>
</feature>
<keyword evidence="1" id="KW-0812">Transmembrane</keyword>
<sequence length="280" mass="31146">MKTFMAQGWRLSLNHFHLVLLLFLYQLVWGLLIYRTMDNVVAPLLKRLPPAEMVNASSGVLDSIKSQFLAEAQFQLFKTDLAYPYLWMLGGLLAARILLSPLFNAGLLYSMHQRGQGSGKSSFLTGIRKKWLPVSLLYWLQTILALLPAWWLLPRGLQTALQSASASDAAVALLPGAALWLVWGALLSLLFLAMQIGTVTEEGIWPSLWHALKRFLPYAGLTLAMWGIGLLASFTVSSLSFLWAGLVALLVHQGYYFAKTLLKVWTMASQLKCLQSSSDT</sequence>
<evidence type="ECO:0000313" key="3">
    <source>
        <dbReference type="Proteomes" id="UP000092024"/>
    </source>
</evidence>
<dbReference type="RefSeq" id="WP_068680213.1">
    <property type="nucleotide sequence ID" value="NZ_LYPA01000031.1"/>
</dbReference>
<feature type="transmembrane region" description="Helical" evidence="1">
    <location>
        <begin position="215"/>
        <end position="234"/>
    </location>
</feature>
<dbReference type="AlphaFoldDB" id="A0A1A5YQB7"/>
<organism evidence="2 3">
    <name type="scientific">Paenibacillus oryzae</name>
    <dbReference type="NCBI Taxonomy" id="1844972"/>
    <lineage>
        <taxon>Bacteria</taxon>
        <taxon>Bacillati</taxon>
        <taxon>Bacillota</taxon>
        <taxon>Bacilli</taxon>
        <taxon>Bacillales</taxon>
        <taxon>Paenibacillaceae</taxon>
        <taxon>Paenibacillus</taxon>
    </lineage>
</organism>
<feature type="transmembrane region" description="Helical" evidence="1">
    <location>
        <begin position="173"/>
        <end position="194"/>
    </location>
</feature>
<proteinExistence type="predicted"/>
<feature type="transmembrane region" description="Helical" evidence="1">
    <location>
        <begin position="240"/>
        <end position="258"/>
    </location>
</feature>
<keyword evidence="1" id="KW-1133">Transmembrane helix</keyword>
<dbReference type="Proteomes" id="UP000092024">
    <property type="component" value="Unassembled WGS sequence"/>
</dbReference>
<dbReference type="STRING" id="1844972.A7K91_08800"/>
<dbReference type="OrthoDB" id="2677607at2"/>
<evidence type="ECO:0000256" key="1">
    <source>
        <dbReference type="SAM" id="Phobius"/>
    </source>
</evidence>
<comment type="caution">
    <text evidence="2">The sequence shown here is derived from an EMBL/GenBank/DDBJ whole genome shotgun (WGS) entry which is preliminary data.</text>
</comment>
<accession>A0A1A5YQB7</accession>
<gene>
    <name evidence="2" type="ORF">A7K91_08800</name>
</gene>
<name>A0A1A5YQB7_9BACL</name>
<keyword evidence="3" id="KW-1185">Reference proteome</keyword>
<reference evidence="2 3" key="1">
    <citation type="submission" date="2016-05" db="EMBL/GenBank/DDBJ databases">
        <title>Paenibacillus oryzae. sp. nov., isolated from the rice root.</title>
        <authorList>
            <person name="Zhang J."/>
            <person name="Zhang X."/>
        </authorList>
    </citation>
    <scope>NUCLEOTIDE SEQUENCE [LARGE SCALE GENOMIC DNA]</scope>
    <source>
        <strain evidence="2 3">1DrF-4</strain>
    </source>
</reference>
<feature type="transmembrane region" description="Helical" evidence="1">
    <location>
        <begin position="12"/>
        <end position="34"/>
    </location>
</feature>
<evidence type="ECO:0000313" key="2">
    <source>
        <dbReference type="EMBL" id="OBR67816.1"/>
    </source>
</evidence>